<evidence type="ECO:0000313" key="4">
    <source>
        <dbReference type="EMBL" id="OBZ73942.1"/>
    </source>
</evidence>
<proteinExistence type="predicted"/>
<dbReference type="Proteomes" id="UP000092993">
    <property type="component" value="Unassembled WGS sequence"/>
</dbReference>
<dbReference type="InterPro" id="IPR044294">
    <property type="entry name" value="Lipase-like"/>
</dbReference>
<keyword evidence="2" id="KW-0812">Transmembrane</keyword>
<accession>A0A1C7MAV2</accession>
<evidence type="ECO:0000256" key="1">
    <source>
        <dbReference type="SAM" id="MobiDB-lite"/>
    </source>
</evidence>
<evidence type="ECO:0000256" key="2">
    <source>
        <dbReference type="SAM" id="Phobius"/>
    </source>
</evidence>
<dbReference type="OrthoDB" id="273452at2759"/>
<feature type="domain" description="DUF676" evidence="3">
    <location>
        <begin position="9"/>
        <end position="71"/>
    </location>
</feature>
<protein>
    <recommendedName>
        <fullName evidence="3">DUF676 domain-containing protein</fullName>
    </recommendedName>
</protein>
<evidence type="ECO:0000313" key="5">
    <source>
        <dbReference type="Proteomes" id="UP000092993"/>
    </source>
</evidence>
<keyword evidence="2" id="KW-1133">Transmembrane helix</keyword>
<sequence length="290" mass="32646">MISSLFAFLGPKLLSRTGEQFYVVDKWSANGRPLLEVMADPERIFFQALTLFPHIRIYANAVNDMTVPYPTAAIEYDDIFANHTINGMQIIFTGQWFKNLKPNRPLLPPALQFGFPYNVLIMLVTPVLIPLLITLILSRLSMASIASRKRIKKLETDESSSERLAHILGKLERGMEDAMVELLDSQGSPDPEAVPVSDGEPQIGETPKQESELSSSSTEFPQATEPLVLNDTQRKIITLLNTLPNLRKELAFIHPVRNAHATIISRDIKRFPSHKIGEGVLRHWADHFII</sequence>
<dbReference type="PANTHER" id="PTHR12482">
    <property type="entry name" value="LIPASE ROG1-RELATED-RELATED"/>
    <property type="match status" value="1"/>
</dbReference>
<feature type="region of interest" description="Disordered" evidence="1">
    <location>
        <begin position="186"/>
        <end position="224"/>
    </location>
</feature>
<keyword evidence="5" id="KW-1185">Reference proteome</keyword>
<dbReference type="OMA" id="FCTPHVG"/>
<evidence type="ECO:0000259" key="3">
    <source>
        <dbReference type="Pfam" id="PF05057"/>
    </source>
</evidence>
<dbReference type="InterPro" id="IPR007751">
    <property type="entry name" value="DUF676_lipase-like"/>
</dbReference>
<feature type="compositionally biased region" description="Polar residues" evidence="1">
    <location>
        <begin position="212"/>
        <end position="221"/>
    </location>
</feature>
<gene>
    <name evidence="4" type="ORF">A0H81_06114</name>
</gene>
<feature type="transmembrane region" description="Helical" evidence="2">
    <location>
        <begin position="115"/>
        <end position="140"/>
    </location>
</feature>
<reference evidence="4 5" key="1">
    <citation type="submission" date="2016-03" db="EMBL/GenBank/DDBJ databases">
        <title>Whole genome sequencing of Grifola frondosa 9006-11.</title>
        <authorList>
            <person name="Min B."/>
            <person name="Park H."/>
            <person name="Kim J.-G."/>
            <person name="Cho H."/>
            <person name="Oh Y.-L."/>
            <person name="Kong W.-S."/>
            <person name="Choi I.-G."/>
        </authorList>
    </citation>
    <scope>NUCLEOTIDE SEQUENCE [LARGE SCALE GENOMIC DNA]</scope>
    <source>
        <strain evidence="4 5">9006-11</strain>
    </source>
</reference>
<organism evidence="4 5">
    <name type="scientific">Grifola frondosa</name>
    <name type="common">Maitake</name>
    <name type="synonym">Polyporus frondosus</name>
    <dbReference type="NCBI Taxonomy" id="5627"/>
    <lineage>
        <taxon>Eukaryota</taxon>
        <taxon>Fungi</taxon>
        <taxon>Dikarya</taxon>
        <taxon>Basidiomycota</taxon>
        <taxon>Agaricomycotina</taxon>
        <taxon>Agaricomycetes</taxon>
        <taxon>Polyporales</taxon>
        <taxon>Grifolaceae</taxon>
        <taxon>Grifola</taxon>
    </lineage>
</organism>
<name>A0A1C7MAV2_GRIFR</name>
<dbReference type="AlphaFoldDB" id="A0A1C7MAV2"/>
<comment type="caution">
    <text evidence="4">The sequence shown here is derived from an EMBL/GenBank/DDBJ whole genome shotgun (WGS) entry which is preliminary data.</text>
</comment>
<dbReference type="PANTHER" id="PTHR12482:SF62">
    <property type="entry name" value="LIPASE ROG1-RELATED"/>
    <property type="match status" value="1"/>
</dbReference>
<keyword evidence="2" id="KW-0472">Membrane</keyword>
<dbReference type="EMBL" id="LUGG01000006">
    <property type="protein sequence ID" value="OBZ73942.1"/>
    <property type="molecule type" value="Genomic_DNA"/>
</dbReference>
<dbReference type="Pfam" id="PF05057">
    <property type="entry name" value="DUF676"/>
    <property type="match status" value="1"/>
</dbReference>